<keyword evidence="3" id="KW-1185">Reference proteome</keyword>
<evidence type="ECO:0000313" key="2">
    <source>
        <dbReference type="EMBL" id="MUN35306.1"/>
    </source>
</evidence>
<evidence type="ECO:0000256" key="1">
    <source>
        <dbReference type="SAM" id="MobiDB-lite"/>
    </source>
</evidence>
<feature type="compositionally biased region" description="Pro residues" evidence="1">
    <location>
        <begin position="573"/>
        <end position="583"/>
    </location>
</feature>
<dbReference type="RefSeq" id="WP_156214264.1">
    <property type="nucleotide sequence ID" value="NZ_WOFH01000001.1"/>
</dbReference>
<accession>A0A7K1KTQ0</accession>
<reference evidence="2 3" key="1">
    <citation type="submission" date="2019-11" db="EMBL/GenBank/DDBJ databases">
        <authorList>
            <person name="Cao P."/>
        </authorList>
    </citation>
    <scope>NUCLEOTIDE SEQUENCE [LARGE SCALE GENOMIC DNA]</scope>
    <source>
        <strain evidence="2 3">NEAU-AAG5</strain>
    </source>
</reference>
<dbReference type="SUPFAM" id="SSF51905">
    <property type="entry name" value="FAD/NAD(P)-binding domain"/>
    <property type="match status" value="1"/>
</dbReference>
<dbReference type="AlphaFoldDB" id="A0A7K1KTQ0"/>
<proteinExistence type="predicted"/>
<gene>
    <name evidence="2" type="ORF">GNZ18_01625</name>
</gene>
<sequence>MSEARDSGALLLRPDVYYTRSGDGLYMLTHDGPVIFGGSSVHPLLVRLAPYLNGRHSLAELTENLSGERREMVRGLLAALVRRGAIKQVPERDGEPADDAVNGRRDEVSFLGYFHDTRERAERAFRAYQDERVLIVGAGGSAAAMADAARRSGIASVRVVEGGPVEGAGLVVHLGGPSAAEMERACAEAGADLVLGLVLDGSLWCAATGPRVGDGPGATSIELRRAARRPGPAAPAAWDGVPGRVASAQLMHQVFRSLTGVGRPEPGTVTRLDPRTLARRTHTVVPHPFDSTSPPPTESGDARLDEDDFSRRAARLVDDHVGVFGPPTERDFVQLPLHVCEMEVSDPVGLLGPGARPARATGAGLGFAAARLAAALAAFSAYGSLMIDPRRLTGPDGEPAFPGEDDPFHALALLRDGAWREVYVPGRAAASGRERFVRVARAFPALRSADVPFAVPPEIVSAYSRRDAVTAGVLACVRRLALDAAPGDAPRVDVADVPHDPVTSRYLTILDALGEDVTLHRLGGDFPAPTVHCQIGASARGCASGLSMAGALRDALGAAILDHQSRLHGQPDYAPPPVPPLPADGPLRPAPAGRCDLDTVVAALAARGHEPVVVPLDHDPEVSAVMPYTVHVVMADA</sequence>
<organism evidence="2 3">
    <name type="scientific">Actinomadura litoris</name>
    <dbReference type="NCBI Taxonomy" id="2678616"/>
    <lineage>
        <taxon>Bacteria</taxon>
        <taxon>Bacillati</taxon>
        <taxon>Actinomycetota</taxon>
        <taxon>Actinomycetes</taxon>
        <taxon>Streptosporangiales</taxon>
        <taxon>Thermomonosporaceae</taxon>
        <taxon>Actinomadura</taxon>
    </lineage>
</organism>
<feature type="region of interest" description="Disordered" evidence="1">
    <location>
        <begin position="567"/>
        <end position="588"/>
    </location>
</feature>
<name>A0A7K1KTQ0_9ACTN</name>
<dbReference type="EMBL" id="WOFH01000001">
    <property type="protein sequence ID" value="MUN35306.1"/>
    <property type="molecule type" value="Genomic_DNA"/>
</dbReference>
<protein>
    <recommendedName>
        <fullName evidence="4">YcaO domain-containing protein</fullName>
    </recommendedName>
</protein>
<dbReference type="Proteomes" id="UP000432015">
    <property type="component" value="Unassembled WGS sequence"/>
</dbReference>
<evidence type="ECO:0008006" key="4">
    <source>
        <dbReference type="Google" id="ProtNLM"/>
    </source>
</evidence>
<evidence type="ECO:0000313" key="3">
    <source>
        <dbReference type="Proteomes" id="UP000432015"/>
    </source>
</evidence>
<comment type="caution">
    <text evidence="2">The sequence shown here is derived from an EMBL/GenBank/DDBJ whole genome shotgun (WGS) entry which is preliminary data.</text>
</comment>
<dbReference type="InterPro" id="IPR036188">
    <property type="entry name" value="FAD/NAD-bd_sf"/>
</dbReference>